<proteinExistence type="predicted"/>
<dbReference type="AlphaFoldDB" id="A0A084VZL0"/>
<dbReference type="VEuPathDB" id="VectorBase:ASIC011201"/>
<organism evidence="1">
    <name type="scientific">Anopheles sinensis</name>
    <name type="common">Mosquito</name>
    <dbReference type="NCBI Taxonomy" id="74873"/>
    <lineage>
        <taxon>Eukaryota</taxon>
        <taxon>Metazoa</taxon>
        <taxon>Ecdysozoa</taxon>
        <taxon>Arthropoda</taxon>
        <taxon>Hexapoda</taxon>
        <taxon>Insecta</taxon>
        <taxon>Pterygota</taxon>
        <taxon>Neoptera</taxon>
        <taxon>Endopterygota</taxon>
        <taxon>Diptera</taxon>
        <taxon>Nematocera</taxon>
        <taxon>Culicoidea</taxon>
        <taxon>Culicidae</taxon>
        <taxon>Anophelinae</taxon>
        <taxon>Anopheles</taxon>
    </lineage>
</organism>
<evidence type="ECO:0000313" key="3">
    <source>
        <dbReference type="Proteomes" id="UP000030765"/>
    </source>
</evidence>
<reference evidence="2" key="2">
    <citation type="submission" date="2020-05" db="UniProtKB">
        <authorList>
            <consortium name="EnsemblMetazoa"/>
        </authorList>
    </citation>
    <scope>IDENTIFICATION</scope>
</reference>
<dbReference type="EMBL" id="ATLV01018856">
    <property type="status" value="NOT_ANNOTATED_CDS"/>
    <property type="molecule type" value="Genomic_DNA"/>
</dbReference>
<accession>A0A084VZL0</accession>
<dbReference type="EnsemblMetazoa" id="ASIC011201-RA">
    <property type="protein sequence ID" value="ASIC011201-PA"/>
    <property type="gene ID" value="ASIC011201"/>
</dbReference>
<sequence length="137" mass="15028">MRGTGIVRWLDFPVNRAARTVRSAAQIPSDPCAKGERFIVIRFFKCYLRLSSYAPAVRDPRIPATGARGTALRLLRRATKCTNFELTGAETWVVSESDHGPGEAVPCASSSGQYWVIEYVDTSCGNCQQTAKRTANA</sequence>
<keyword evidence="3" id="KW-1185">Reference proteome</keyword>
<evidence type="ECO:0000313" key="1">
    <source>
        <dbReference type="EMBL" id="KFB43404.1"/>
    </source>
</evidence>
<gene>
    <name evidence="1" type="ORF">ZHAS_00011201</name>
</gene>
<reference evidence="1 3" key="1">
    <citation type="journal article" date="2014" name="BMC Genomics">
        <title>Genome sequence of Anopheles sinensis provides insight into genetics basis of mosquito competence for malaria parasites.</title>
        <authorList>
            <person name="Zhou D."/>
            <person name="Zhang D."/>
            <person name="Ding G."/>
            <person name="Shi L."/>
            <person name="Hou Q."/>
            <person name="Ye Y."/>
            <person name="Xu Y."/>
            <person name="Zhou H."/>
            <person name="Xiong C."/>
            <person name="Li S."/>
            <person name="Yu J."/>
            <person name="Hong S."/>
            <person name="Yu X."/>
            <person name="Zou P."/>
            <person name="Chen C."/>
            <person name="Chang X."/>
            <person name="Wang W."/>
            <person name="Lv Y."/>
            <person name="Sun Y."/>
            <person name="Ma L."/>
            <person name="Shen B."/>
            <person name="Zhu C."/>
        </authorList>
    </citation>
    <scope>NUCLEOTIDE SEQUENCE [LARGE SCALE GENOMIC DNA]</scope>
</reference>
<name>A0A084VZL0_ANOSI</name>
<evidence type="ECO:0000313" key="2">
    <source>
        <dbReference type="EnsemblMetazoa" id="ASIC011201-PA"/>
    </source>
</evidence>
<protein>
    <submittedName>
        <fullName evidence="1 2">Dsim\GD14855-PA-like protein</fullName>
    </submittedName>
</protein>
<dbReference type="Proteomes" id="UP000030765">
    <property type="component" value="Unassembled WGS sequence"/>
</dbReference>
<dbReference type="EMBL" id="KE525251">
    <property type="protein sequence ID" value="KFB43404.1"/>
    <property type="molecule type" value="Genomic_DNA"/>
</dbReference>